<dbReference type="KEGG" id="cthr:CTHT_0043110"/>
<dbReference type="AlphaFoldDB" id="G0SAQ4"/>
<dbReference type="RefSeq" id="XP_006694711.1">
    <property type="nucleotide sequence ID" value="XM_006694648.1"/>
</dbReference>
<comment type="subcellular location">
    <subcellularLocation>
        <location evidence="1">Nucleus</location>
    </subcellularLocation>
</comment>
<dbReference type="PANTHER" id="PTHR40626:SF10">
    <property type="entry name" value="C2H2-TYPE DOMAIN-CONTAINING PROTEIN"/>
    <property type="match status" value="1"/>
</dbReference>
<feature type="domain" description="C2H2-type" evidence="9">
    <location>
        <begin position="70"/>
        <end position="100"/>
    </location>
</feature>
<accession>G0SAQ4</accession>
<dbReference type="InterPro" id="IPR051059">
    <property type="entry name" value="VerF-like"/>
</dbReference>
<feature type="compositionally biased region" description="Polar residues" evidence="8">
    <location>
        <begin position="856"/>
        <end position="867"/>
    </location>
</feature>
<feature type="compositionally biased region" description="Gly residues" evidence="8">
    <location>
        <begin position="988"/>
        <end position="999"/>
    </location>
</feature>
<feature type="compositionally biased region" description="Basic and acidic residues" evidence="8">
    <location>
        <begin position="314"/>
        <end position="329"/>
    </location>
</feature>
<reference evidence="10 11" key="1">
    <citation type="journal article" date="2011" name="Cell">
        <title>Insight into structure and assembly of the nuclear pore complex by utilizing the genome of a eukaryotic thermophile.</title>
        <authorList>
            <person name="Amlacher S."/>
            <person name="Sarges P."/>
            <person name="Flemming D."/>
            <person name="van Noort V."/>
            <person name="Kunze R."/>
            <person name="Devos D.P."/>
            <person name="Arumugam M."/>
            <person name="Bork P."/>
            <person name="Hurt E."/>
        </authorList>
    </citation>
    <scope>NUCLEOTIDE SEQUENCE [LARGE SCALE GENOMIC DNA]</scope>
    <source>
        <strain evidence="11">DSM 1495 / CBS 144.50 / IMI 039719</strain>
    </source>
</reference>
<dbReference type="eggNOG" id="KOG1721">
    <property type="taxonomic scope" value="Eukaryota"/>
</dbReference>
<keyword evidence="6" id="KW-0539">Nucleus</keyword>
<feature type="region of interest" description="Disordered" evidence="8">
    <location>
        <begin position="229"/>
        <end position="252"/>
    </location>
</feature>
<dbReference type="GO" id="GO:0000785">
    <property type="term" value="C:chromatin"/>
    <property type="evidence" value="ECO:0007669"/>
    <property type="project" value="TreeGrafter"/>
</dbReference>
<dbReference type="InterPro" id="IPR036236">
    <property type="entry name" value="Znf_C2H2_sf"/>
</dbReference>
<dbReference type="PROSITE" id="PS50157">
    <property type="entry name" value="ZINC_FINGER_C2H2_2"/>
    <property type="match status" value="2"/>
</dbReference>
<dbReference type="InterPro" id="IPR007219">
    <property type="entry name" value="XnlR_reg_dom"/>
</dbReference>
<dbReference type="GO" id="GO:0005634">
    <property type="term" value="C:nucleus"/>
    <property type="evidence" value="ECO:0007669"/>
    <property type="project" value="UniProtKB-SubCell"/>
</dbReference>
<dbReference type="OrthoDB" id="654211at2759"/>
<dbReference type="InterPro" id="IPR013087">
    <property type="entry name" value="Znf_C2H2_type"/>
</dbReference>
<dbReference type="PANTHER" id="PTHR40626">
    <property type="entry name" value="MIP31509P"/>
    <property type="match status" value="1"/>
</dbReference>
<evidence type="ECO:0000313" key="11">
    <source>
        <dbReference type="Proteomes" id="UP000008066"/>
    </source>
</evidence>
<keyword evidence="2" id="KW-0479">Metal-binding</keyword>
<protein>
    <recommendedName>
        <fullName evidence="9">C2H2-type domain-containing protein</fullName>
    </recommendedName>
</protein>
<dbReference type="Proteomes" id="UP000008066">
    <property type="component" value="Unassembled WGS sequence"/>
</dbReference>
<dbReference type="Gene3D" id="3.30.160.60">
    <property type="entry name" value="Classic Zinc Finger"/>
    <property type="match status" value="2"/>
</dbReference>
<feature type="region of interest" description="Disordered" evidence="8">
    <location>
        <begin position="293"/>
        <end position="330"/>
    </location>
</feature>
<dbReference type="CDD" id="cd12148">
    <property type="entry name" value="fungal_TF_MHR"/>
    <property type="match status" value="1"/>
</dbReference>
<evidence type="ECO:0000259" key="9">
    <source>
        <dbReference type="PROSITE" id="PS50157"/>
    </source>
</evidence>
<evidence type="ECO:0000256" key="1">
    <source>
        <dbReference type="ARBA" id="ARBA00004123"/>
    </source>
</evidence>
<dbReference type="Pfam" id="PF00096">
    <property type="entry name" value="zf-C2H2"/>
    <property type="match status" value="1"/>
</dbReference>
<feature type="region of interest" description="Disordered" evidence="8">
    <location>
        <begin position="854"/>
        <end position="912"/>
    </location>
</feature>
<evidence type="ECO:0000256" key="2">
    <source>
        <dbReference type="ARBA" id="ARBA00022723"/>
    </source>
</evidence>
<evidence type="ECO:0000256" key="3">
    <source>
        <dbReference type="ARBA" id="ARBA00022737"/>
    </source>
</evidence>
<organism evidence="11">
    <name type="scientific">Chaetomium thermophilum (strain DSM 1495 / CBS 144.50 / IMI 039719)</name>
    <name type="common">Thermochaetoides thermophila</name>
    <dbReference type="NCBI Taxonomy" id="759272"/>
    <lineage>
        <taxon>Eukaryota</taxon>
        <taxon>Fungi</taxon>
        <taxon>Dikarya</taxon>
        <taxon>Ascomycota</taxon>
        <taxon>Pezizomycotina</taxon>
        <taxon>Sordariomycetes</taxon>
        <taxon>Sordariomycetidae</taxon>
        <taxon>Sordariales</taxon>
        <taxon>Chaetomiaceae</taxon>
        <taxon>Thermochaetoides</taxon>
    </lineage>
</organism>
<gene>
    <name evidence="10" type="ORF">CTHT_0043110</name>
</gene>
<dbReference type="OMA" id="PHFNPSW"/>
<feature type="region of interest" description="Disordered" evidence="8">
    <location>
        <begin position="97"/>
        <end position="157"/>
    </location>
</feature>
<feature type="compositionally biased region" description="Polar residues" evidence="8">
    <location>
        <begin position="15"/>
        <end position="31"/>
    </location>
</feature>
<dbReference type="HOGENOM" id="CLU_007784_1_0_1"/>
<feature type="domain" description="C2H2-type" evidence="9">
    <location>
        <begin position="42"/>
        <end position="69"/>
    </location>
</feature>
<feature type="region of interest" description="Disordered" evidence="8">
    <location>
        <begin position="1"/>
        <end position="41"/>
    </location>
</feature>
<dbReference type="GO" id="GO:0006351">
    <property type="term" value="P:DNA-templated transcription"/>
    <property type="evidence" value="ECO:0007669"/>
    <property type="project" value="InterPro"/>
</dbReference>
<evidence type="ECO:0000256" key="5">
    <source>
        <dbReference type="ARBA" id="ARBA00022833"/>
    </source>
</evidence>
<evidence type="ECO:0000256" key="4">
    <source>
        <dbReference type="ARBA" id="ARBA00022771"/>
    </source>
</evidence>
<proteinExistence type="predicted"/>
<dbReference type="GO" id="GO:0000978">
    <property type="term" value="F:RNA polymerase II cis-regulatory region sequence-specific DNA binding"/>
    <property type="evidence" value="ECO:0007669"/>
    <property type="project" value="InterPro"/>
</dbReference>
<dbReference type="GeneID" id="18258349"/>
<keyword evidence="11" id="KW-1185">Reference proteome</keyword>
<feature type="compositionally biased region" description="Low complexity" evidence="8">
    <location>
        <begin position="874"/>
        <end position="906"/>
    </location>
</feature>
<dbReference type="SMART" id="SM00355">
    <property type="entry name" value="ZnF_C2H2"/>
    <property type="match status" value="2"/>
</dbReference>
<evidence type="ECO:0000256" key="8">
    <source>
        <dbReference type="SAM" id="MobiDB-lite"/>
    </source>
</evidence>
<keyword evidence="5" id="KW-0862">Zinc</keyword>
<evidence type="ECO:0000313" key="10">
    <source>
        <dbReference type="EMBL" id="EGS19826.1"/>
    </source>
</evidence>
<dbReference type="GO" id="GO:0008270">
    <property type="term" value="F:zinc ion binding"/>
    <property type="evidence" value="ECO:0007669"/>
    <property type="project" value="UniProtKB-KW"/>
</dbReference>
<dbReference type="EMBL" id="GL988043">
    <property type="protein sequence ID" value="EGS19826.1"/>
    <property type="molecule type" value="Genomic_DNA"/>
</dbReference>
<name>G0SAQ4_CHATD</name>
<dbReference type="Pfam" id="PF04082">
    <property type="entry name" value="Fungal_trans"/>
    <property type="match status" value="1"/>
</dbReference>
<sequence>MLPIQSIEAPPPPGNTTAEENPNPVSVSTNGGEARQQKPKALPCKYCSKKFRRVEHVQRHERTHTKEKPFACQWPRCGKTFGRRDLLVRHEKLVHLNEGNNKDGSKQRKPSTAGLMPGPVESRPDTEMMSVQHQPQPQPQPQPQHHQLPPQHQLRPPMHHQQYRPEVMQPLPSAPRQPACNLDLLSDAATHLASAGELHNMQSTMMQGLTGPATDFAPVKAYHQESLGYGSERPREQDPGVMAPSYAQHPPPPPMDDYNLFLDDYATSSHFLPPSLEADQGFGMWSRPGAGDLGRGLSKPGSAFPSRFPSLQPDSKDANDSGIRHEDGTRGPIWRVSSMDHAVIKSRLDEFASVLPHDFVFPSRHTLSRFLEGYVSGFHDHLPFLHLPTLVPTELSSELLLAILAVGAQYRFETNRSHALWYAAKAVALEQIRRRNSHEVHAILPTPAAYSPYSTRPSPSAGFRHSFPSMHHDRSMAQDHREPYSPNTPQARLETIQALLLLFAIGLWGAKAILHEALSLQSLLALLVREEGLTADQHHQTTDWETWVRLESGTRTKLVAYCFFNLCSIAYNTPPLLLTSEIHLNLPCPSRLWKAESAWQWQEARQSCSDNLEVPFQEAFTRLLTRPSQGPPAPPSSLGNYVLVHALIQHIFLLKQTSLTSLAPFETHRGLKVEDVESINQALHAWSLGFEQHRQARANEVASSRGDNNSAEYTEGPVAFNSTALLRLAYIRLHTDLSTSRSLETRDHVLIAQAFNDAPLLVRSSRLCRAVVQAIHALSMLVKLGVNYVAKTKSLEWSMQHSLCNLECAVLLSKWLLTLAAVGPADQPPTAEEKSLLEMVRRMLDETEFAVPIDPTLNNANHAPQNQGHHHQQSTASSSSTSTSSSGSSNSSSSTNKNTANTPATSGTANVNATTDPIKLRQLACAVIRLWAETFKGDHIFEIIRIIAAGLEGYADLMEKGVREREQQQQQQHRGAGASLGARERTPLGGGAGVGRWGA</sequence>
<evidence type="ECO:0000256" key="7">
    <source>
        <dbReference type="PROSITE-ProRule" id="PRU00042"/>
    </source>
</evidence>
<keyword evidence="4 7" id="KW-0863">Zinc-finger</keyword>
<dbReference type="PROSITE" id="PS00028">
    <property type="entry name" value="ZINC_FINGER_C2H2_1"/>
    <property type="match status" value="2"/>
</dbReference>
<keyword evidence="3" id="KW-0677">Repeat</keyword>
<dbReference type="GO" id="GO:0000981">
    <property type="term" value="F:DNA-binding transcription factor activity, RNA polymerase II-specific"/>
    <property type="evidence" value="ECO:0007669"/>
    <property type="project" value="InterPro"/>
</dbReference>
<feature type="compositionally biased region" description="Basic and acidic residues" evidence="8">
    <location>
        <begin position="97"/>
        <end position="106"/>
    </location>
</feature>
<feature type="region of interest" description="Disordered" evidence="8">
    <location>
        <begin position="963"/>
        <end position="999"/>
    </location>
</feature>
<feature type="compositionally biased region" description="Low complexity" evidence="8">
    <location>
        <begin position="143"/>
        <end position="156"/>
    </location>
</feature>
<evidence type="ECO:0000256" key="6">
    <source>
        <dbReference type="ARBA" id="ARBA00023242"/>
    </source>
</evidence>
<dbReference type="SUPFAM" id="SSF57667">
    <property type="entry name" value="beta-beta-alpha zinc fingers"/>
    <property type="match status" value="1"/>
</dbReference>